<dbReference type="AlphaFoldDB" id="A0A9W6Z5T5"/>
<evidence type="ECO:0000256" key="4">
    <source>
        <dbReference type="ARBA" id="ARBA00022895"/>
    </source>
</evidence>
<evidence type="ECO:0000313" key="8">
    <source>
        <dbReference type="EMBL" id="GMG46546.1"/>
    </source>
</evidence>
<accession>A0A9W6Z5T5</accession>
<dbReference type="SUPFAM" id="SSF100939">
    <property type="entry name" value="SPOC domain-like"/>
    <property type="match status" value="1"/>
</dbReference>
<comment type="subcellular location">
    <subcellularLocation>
        <location evidence="1">Chromosome</location>
        <location evidence="1">Telomere</location>
    </subcellularLocation>
</comment>
<dbReference type="PANTHER" id="PTHR12604">
    <property type="entry name" value="KU AUTOANTIGEN DNA HELICASE"/>
    <property type="match status" value="1"/>
</dbReference>
<sequence>MELPEPAILSVPSCPVDRINLISCLTPADVSNYPNLKIPNYDSSDDPSSVVFTCHGYPLTKKESTTLTTQVGTYIDDDDVYHTFRVKSASEKYRVIERDMSDPNAENTLELIEGGSARKGSYYGKTIVLEPPREFPSFQAIDVVSFVDKNSIPPWYYTGETTIILPKNNGSYRDKEALDLLSQTMLKQNLVAITRTVLKRKKDVMVAALIPYIVVTNETKNSLNPESDRDTNKGDVQVESSQAKRSASEMEDDSDNVEIYGFALVKLPYKEDEKLCNTKNLKLLANKNSKPDILEEFPDEAMLKEMDSLIDAMDLDNLNGEGHKPIIENKYVELNDPEVLFVSNKNTGIAEAGTKDTLNKVTRIMLSENSPKVHTFRQIMRVIFCIILKELPESGEFDNNFFDFIGIFEKSLEDVTDVSTLTDVEKLQRHLTTVVLDYMKLCIDKDGINRFIPTLRPTFDDPKLDGLTKSLAKLLDIKKIEIEDVTFKPKKDPDEEEQLENDYAEQGIDLDQILSMGSNWMDAL</sequence>
<dbReference type="EMBL" id="BSXU01004679">
    <property type="protein sequence ID" value="GMG46546.1"/>
    <property type="molecule type" value="Genomic_DNA"/>
</dbReference>
<name>A0A9W6Z5T5_AMBMO</name>
<dbReference type="Gene3D" id="2.40.290.10">
    <property type="match status" value="1"/>
</dbReference>
<dbReference type="GO" id="GO:0006303">
    <property type="term" value="P:double-strand break repair via nonhomologous end joining"/>
    <property type="evidence" value="ECO:0007669"/>
    <property type="project" value="InterPro"/>
</dbReference>
<organism evidence="8 9">
    <name type="scientific">Ambrosiozyma monospora</name>
    <name type="common">Yeast</name>
    <name type="synonym">Endomycopsis monosporus</name>
    <dbReference type="NCBI Taxonomy" id="43982"/>
    <lineage>
        <taxon>Eukaryota</taxon>
        <taxon>Fungi</taxon>
        <taxon>Dikarya</taxon>
        <taxon>Ascomycota</taxon>
        <taxon>Saccharomycotina</taxon>
        <taxon>Pichiomycetes</taxon>
        <taxon>Pichiales</taxon>
        <taxon>Pichiaceae</taxon>
        <taxon>Ambrosiozyma</taxon>
    </lineage>
</organism>
<dbReference type="GO" id="GO:0003690">
    <property type="term" value="F:double-stranded DNA binding"/>
    <property type="evidence" value="ECO:0007669"/>
    <property type="project" value="TreeGrafter"/>
</dbReference>
<dbReference type="Pfam" id="PF02735">
    <property type="entry name" value="Ku"/>
    <property type="match status" value="1"/>
</dbReference>
<keyword evidence="9" id="KW-1185">Reference proteome</keyword>
<evidence type="ECO:0000313" key="9">
    <source>
        <dbReference type="Proteomes" id="UP001165063"/>
    </source>
</evidence>
<feature type="domain" description="Ku" evidence="7">
    <location>
        <begin position="109"/>
        <end position="232"/>
    </location>
</feature>
<dbReference type="OrthoDB" id="30826at2759"/>
<dbReference type="SMART" id="SM00559">
    <property type="entry name" value="Ku78"/>
    <property type="match status" value="1"/>
</dbReference>
<evidence type="ECO:0000256" key="6">
    <source>
        <dbReference type="SAM" id="MobiDB-lite"/>
    </source>
</evidence>
<comment type="caution">
    <text evidence="8">The sequence shown here is derived from an EMBL/GenBank/DDBJ whole genome shotgun (WGS) entry which is preliminary data.</text>
</comment>
<dbReference type="GO" id="GO:0000781">
    <property type="term" value="C:chromosome, telomeric region"/>
    <property type="evidence" value="ECO:0007669"/>
    <property type="project" value="UniProtKB-SubCell"/>
</dbReference>
<protein>
    <recommendedName>
        <fullName evidence="2">DNA helicase</fullName>
        <ecNumber evidence="2">3.6.4.12</ecNumber>
    </recommendedName>
</protein>
<dbReference type="InterPro" id="IPR016194">
    <property type="entry name" value="SPOC-like_C_dom_sf"/>
</dbReference>
<dbReference type="Proteomes" id="UP001165063">
    <property type="component" value="Unassembled WGS sequence"/>
</dbReference>
<gene>
    <name evidence="8" type="ORF">Amon01_000688600</name>
</gene>
<evidence type="ECO:0000256" key="5">
    <source>
        <dbReference type="ARBA" id="ARBA00023125"/>
    </source>
</evidence>
<keyword evidence="4" id="KW-0779">Telomere</keyword>
<dbReference type="GO" id="GO:0042162">
    <property type="term" value="F:telomeric DNA binding"/>
    <property type="evidence" value="ECO:0007669"/>
    <property type="project" value="TreeGrafter"/>
</dbReference>
<dbReference type="InterPro" id="IPR006164">
    <property type="entry name" value="DNA_bd_Ku70/Ku80"/>
</dbReference>
<dbReference type="GO" id="GO:0000723">
    <property type="term" value="P:telomere maintenance"/>
    <property type="evidence" value="ECO:0007669"/>
    <property type="project" value="TreeGrafter"/>
</dbReference>
<evidence type="ECO:0000256" key="3">
    <source>
        <dbReference type="ARBA" id="ARBA00022454"/>
    </source>
</evidence>
<feature type="region of interest" description="Disordered" evidence="6">
    <location>
        <begin position="221"/>
        <end position="252"/>
    </location>
</feature>
<dbReference type="EC" id="3.6.4.12" evidence="2"/>
<evidence type="ECO:0000256" key="1">
    <source>
        <dbReference type="ARBA" id="ARBA00004574"/>
    </source>
</evidence>
<reference evidence="8" key="1">
    <citation type="submission" date="2023-04" db="EMBL/GenBank/DDBJ databases">
        <title>Ambrosiozyma monospora NBRC 1965.</title>
        <authorList>
            <person name="Ichikawa N."/>
            <person name="Sato H."/>
            <person name="Tonouchi N."/>
        </authorList>
    </citation>
    <scope>NUCLEOTIDE SEQUENCE</scope>
    <source>
        <strain evidence="8">NBRC 1965</strain>
    </source>
</reference>
<keyword evidence="3" id="KW-0158">Chromosome</keyword>
<dbReference type="GO" id="GO:0043564">
    <property type="term" value="C:Ku70:Ku80 complex"/>
    <property type="evidence" value="ECO:0007669"/>
    <property type="project" value="TreeGrafter"/>
</dbReference>
<dbReference type="GO" id="GO:0003678">
    <property type="term" value="F:DNA helicase activity"/>
    <property type="evidence" value="ECO:0007669"/>
    <property type="project" value="UniProtKB-EC"/>
</dbReference>
<dbReference type="PANTHER" id="PTHR12604:SF4">
    <property type="entry name" value="X-RAY REPAIR CROSS-COMPLEMENTING PROTEIN 5"/>
    <property type="match status" value="1"/>
</dbReference>
<evidence type="ECO:0000259" key="7">
    <source>
        <dbReference type="SMART" id="SM00559"/>
    </source>
</evidence>
<proteinExistence type="predicted"/>
<keyword evidence="5" id="KW-0238">DNA-binding</keyword>
<evidence type="ECO:0000256" key="2">
    <source>
        <dbReference type="ARBA" id="ARBA00012551"/>
    </source>
</evidence>